<reference evidence="1 2" key="1">
    <citation type="submission" date="2018-12" db="EMBL/GenBank/DDBJ databases">
        <authorList>
            <consortium name="Pathogen Informatics"/>
        </authorList>
    </citation>
    <scope>NUCLEOTIDE SEQUENCE [LARGE SCALE GENOMIC DNA]</scope>
    <source>
        <strain evidence="1 2">NCTC9695</strain>
    </source>
</reference>
<dbReference type="EMBL" id="LR134182">
    <property type="protein sequence ID" value="VEB39936.1"/>
    <property type="molecule type" value="Genomic_DNA"/>
</dbReference>
<organism evidence="1 2">
    <name type="scientific">Chromobacterium violaceum</name>
    <dbReference type="NCBI Taxonomy" id="536"/>
    <lineage>
        <taxon>Bacteria</taxon>
        <taxon>Pseudomonadati</taxon>
        <taxon>Pseudomonadota</taxon>
        <taxon>Betaproteobacteria</taxon>
        <taxon>Neisseriales</taxon>
        <taxon>Chromobacteriaceae</taxon>
        <taxon>Chromobacterium</taxon>
    </lineage>
</organism>
<proteinExistence type="predicted"/>
<accession>A0A3S4JSN9</accession>
<name>A0A3S4JSN9_CHRVL</name>
<dbReference type="AlphaFoldDB" id="A0A3S4JSN9"/>
<dbReference type="Proteomes" id="UP000275777">
    <property type="component" value="Chromosome"/>
</dbReference>
<evidence type="ECO:0000313" key="2">
    <source>
        <dbReference type="Proteomes" id="UP000275777"/>
    </source>
</evidence>
<protein>
    <submittedName>
        <fullName evidence="1">Uncharacterized protein</fullName>
    </submittedName>
</protein>
<evidence type="ECO:0000313" key="1">
    <source>
        <dbReference type="EMBL" id="VEB39936.1"/>
    </source>
</evidence>
<gene>
    <name evidence="1" type="ORF">NCTC9695_00321</name>
</gene>
<sequence>MLTRFDLSLEGMRKDGSYDRLVRGFFNANGD</sequence>